<dbReference type="EMBL" id="JAUSUQ010000019">
    <property type="protein sequence ID" value="MDQ0340771.1"/>
    <property type="molecule type" value="Genomic_DNA"/>
</dbReference>
<dbReference type="InterPro" id="IPR004646">
    <property type="entry name" value="Fe-S_hydro-lyase_TtdA-typ_cat"/>
</dbReference>
<dbReference type="PANTHER" id="PTHR30389">
    <property type="entry name" value="FUMARATE HYDRATASE-RELATED"/>
    <property type="match status" value="1"/>
</dbReference>
<evidence type="ECO:0000259" key="7">
    <source>
        <dbReference type="Pfam" id="PF05681"/>
    </source>
</evidence>
<dbReference type="RefSeq" id="WP_307342981.1">
    <property type="nucleotide sequence ID" value="NZ_JAUSUQ010000019.1"/>
</dbReference>
<dbReference type="GO" id="GO:0004333">
    <property type="term" value="F:fumarate hydratase activity"/>
    <property type="evidence" value="ECO:0007669"/>
    <property type="project" value="UniProtKB-EC"/>
</dbReference>
<evidence type="ECO:0000256" key="3">
    <source>
        <dbReference type="ARBA" id="ARBA00022723"/>
    </source>
</evidence>
<dbReference type="EC" id="4.2.1.2" evidence="8"/>
<dbReference type="Pfam" id="PF05681">
    <property type="entry name" value="Fumerase"/>
    <property type="match status" value="1"/>
</dbReference>
<dbReference type="PANTHER" id="PTHR30389:SF17">
    <property type="entry name" value="L(+)-TARTRATE DEHYDRATASE SUBUNIT ALPHA-RELATED"/>
    <property type="match status" value="1"/>
</dbReference>
<organism evidence="8 9">
    <name type="scientific">Caldalkalibacillus uzonensis</name>
    <dbReference type="NCBI Taxonomy" id="353224"/>
    <lineage>
        <taxon>Bacteria</taxon>
        <taxon>Bacillati</taxon>
        <taxon>Bacillota</taxon>
        <taxon>Bacilli</taxon>
        <taxon>Bacillales</taxon>
        <taxon>Bacillaceae</taxon>
        <taxon>Caldalkalibacillus</taxon>
    </lineage>
</organism>
<keyword evidence="4" id="KW-0408">Iron</keyword>
<dbReference type="NCBIfam" id="NF004885">
    <property type="entry name" value="PRK06246.1"/>
    <property type="match status" value="1"/>
</dbReference>
<evidence type="ECO:0000256" key="1">
    <source>
        <dbReference type="ARBA" id="ARBA00008876"/>
    </source>
</evidence>
<evidence type="ECO:0000313" key="8">
    <source>
        <dbReference type="EMBL" id="MDQ0340771.1"/>
    </source>
</evidence>
<protein>
    <submittedName>
        <fullName evidence="8">Fumarate hydratase subunit alpha</fullName>
        <ecNumber evidence="8">4.2.1.2</ecNumber>
    </submittedName>
</protein>
<dbReference type="NCBIfam" id="TIGR00722">
    <property type="entry name" value="ttdA_fumA_fumB"/>
    <property type="match status" value="1"/>
</dbReference>
<evidence type="ECO:0000256" key="2">
    <source>
        <dbReference type="ARBA" id="ARBA00022485"/>
    </source>
</evidence>
<feature type="domain" description="Fe-S hydro-lyase tartrate dehydratase alpha-type catalytic" evidence="7">
    <location>
        <begin position="11"/>
        <end position="278"/>
    </location>
</feature>
<evidence type="ECO:0000256" key="5">
    <source>
        <dbReference type="ARBA" id="ARBA00023014"/>
    </source>
</evidence>
<accession>A0ABU0CXD5</accession>
<proteinExistence type="inferred from homology"/>
<comment type="caution">
    <text evidence="8">The sequence shown here is derived from an EMBL/GenBank/DDBJ whole genome shotgun (WGS) entry which is preliminary data.</text>
</comment>
<keyword evidence="5" id="KW-0411">Iron-sulfur</keyword>
<keyword evidence="9" id="KW-1185">Reference proteome</keyword>
<dbReference type="InterPro" id="IPR051208">
    <property type="entry name" value="Class-I_Fumarase/Tartrate_DH"/>
</dbReference>
<dbReference type="Proteomes" id="UP001232445">
    <property type="component" value="Unassembled WGS sequence"/>
</dbReference>
<keyword evidence="6 8" id="KW-0456">Lyase</keyword>
<evidence type="ECO:0000256" key="4">
    <source>
        <dbReference type="ARBA" id="ARBA00023004"/>
    </source>
</evidence>
<name>A0ABU0CXD5_9BACI</name>
<gene>
    <name evidence="8" type="ORF">J2S00_003611</name>
</gene>
<evidence type="ECO:0000256" key="6">
    <source>
        <dbReference type="ARBA" id="ARBA00023239"/>
    </source>
</evidence>
<reference evidence="8 9" key="1">
    <citation type="submission" date="2023-07" db="EMBL/GenBank/DDBJ databases">
        <title>Genomic Encyclopedia of Type Strains, Phase IV (KMG-IV): sequencing the most valuable type-strain genomes for metagenomic binning, comparative biology and taxonomic classification.</title>
        <authorList>
            <person name="Goeker M."/>
        </authorList>
    </citation>
    <scope>NUCLEOTIDE SEQUENCE [LARGE SCALE GENOMIC DNA]</scope>
    <source>
        <strain evidence="8 9">DSM 17740</strain>
    </source>
</reference>
<keyword evidence="3" id="KW-0479">Metal-binding</keyword>
<sequence>MRAVHVSEITEKVAEMCKSASFDLGEDMLTAFKTSLAKEKSEIGRDVLEQLIQNAEIAKKERIPMCQDTGLAVFYVELGYDCRITGGSLYEAINEGVRRGYGEGYLRHSMVKDPFDRQNTGDNTPGITYVELVDGDRLKIKLTAKGGGSENMSRLKMLKPSDGLDGVKQFVLETVRLAGPNACPPMIVGVGVGGSFERSAYMAKKSLFREVGERHPDERIAQLEREWMEECNKLGIGPQGMGGTTTALDVKIEVYPCHIASLPVAVNIQCHASRHKEVIL</sequence>
<evidence type="ECO:0000313" key="9">
    <source>
        <dbReference type="Proteomes" id="UP001232445"/>
    </source>
</evidence>
<keyword evidence="2" id="KW-0004">4Fe-4S</keyword>
<comment type="similarity">
    <text evidence="1">Belongs to the class-I fumarase family.</text>
</comment>